<dbReference type="PROSITE" id="PS00028">
    <property type="entry name" value="ZINC_FINGER_C2H2_1"/>
    <property type="match status" value="2"/>
</dbReference>
<dbReference type="SMART" id="SM00355">
    <property type="entry name" value="ZnF_C2H2"/>
    <property type="match status" value="2"/>
</dbReference>
<dbReference type="STRING" id="1561998.A0A1I7UAK1"/>
<reference evidence="3" key="1">
    <citation type="submission" date="2016-11" db="UniProtKB">
        <authorList>
            <consortium name="WormBaseParasite"/>
        </authorList>
    </citation>
    <scope>IDENTIFICATION</scope>
</reference>
<dbReference type="InterPro" id="IPR036236">
    <property type="entry name" value="Znf_C2H2_sf"/>
</dbReference>
<accession>A0A1I7UAK1</accession>
<evidence type="ECO:0000313" key="3">
    <source>
        <dbReference type="WBParaSite" id="Csp11.Scaffold629.g16536.t1"/>
    </source>
</evidence>
<sequence>MNEPLGNEHLLFGHDPFIGGAMSAQENLNAFNDLLGDSFSFDPEALYGNNNQQDTQDELDRPPTEFIQQDLHGEPGMFGYDPYPEFVFDNEDTESNQYEMLTNVNLFDDVVETPANVELYKDMGQVAQKLTPQEVPVTEYNELTVDTPAPTSDFSTPTDNGSPIEVYQDMATLQTAPAQDALVNKMVNKKMTTSTLSNNRHAPYEQRNDSIRQRVLFPVKVTKVLSRTNYHQYAATTRAAYADQYYSSGDAYANVPEPTVADVVKLPVRRKAMSDIVPRDTASNHIRCNMCNASFSTKLALEFHEVEKHCCVYAFKCLICDEAFATLSFASVHIVKRHNKPIIPLYNKSIVGHGININDKKSSQRRISGMICSFLSKHLAELGLLTGLSQSDHDIVKLHAKKLYRPSPPPFKTHFNDHVSDPDPQLQETATLNQLLKEEYIYGKSICRVPVESIDQDTISYGHGQELEEMEAQTLLRTMFPHHVSGPGKPAPIRQPQKALAVKKTYAHSSFTKRAPYNSANRTTYGDIARANLAASNAQLAYAGLQQSSNAIHIPPDHDVYSTHLYQ</sequence>
<feature type="domain" description="C2H2-type" evidence="1">
    <location>
        <begin position="288"/>
        <end position="309"/>
    </location>
</feature>
<feature type="domain" description="C2H2-type" evidence="1">
    <location>
        <begin position="317"/>
        <end position="338"/>
    </location>
</feature>
<name>A0A1I7UAK1_9PELO</name>
<evidence type="ECO:0000313" key="2">
    <source>
        <dbReference type="Proteomes" id="UP000095282"/>
    </source>
</evidence>
<organism evidence="2 3">
    <name type="scientific">Caenorhabditis tropicalis</name>
    <dbReference type="NCBI Taxonomy" id="1561998"/>
    <lineage>
        <taxon>Eukaryota</taxon>
        <taxon>Metazoa</taxon>
        <taxon>Ecdysozoa</taxon>
        <taxon>Nematoda</taxon>
        <taxon>Chromadorea</taxon>
        <taxon>Rhabditida</taxon>
        <taxon>Rhabditina</taxon>
        <taxon>Rhabditomorpha</taxon>
        <taxon>Rhabditoidea</taxon>
        <taxon>Rhabditidae</taxon>
        <taxon>Peloderinae</taxon>
        <taxon>Caenorhabditis</taxon>
    </lineage>
</organism>
<dbReference type="AlphaFoldDB" id="A0A1I7UAK1"/>
<evidence type="ECO:0000259" key="1">
    <source>
        <dbReference type="PROSITE" id="PS00028"/>
    </source>
</evidence>
<proteinExistence type="predicted"/>
<dbReference type="WBParaSite" id="Csp11.Scaffold629.g16536.t1">
    <property type="protein sequence ID" value="Csp11.Scaffold629.g16536.t1"/>
    <property type="gene ID" value="Csp11.Scaffold629.g16536"/>
</dbReference>
<dbReference type="InterPro" id="IPR013087">
    <property type="entry name" value="Znf_C2H2_type"/>
</dbReference>
<protein>
    <submittedName>
        <fullName evidence="3">C2H2-type domain-containing protein</fullName>
    </submittedName>
</protein>
<dbReference type="Gene3D" id="3.30.160.60">
    <property type="entry name" value="Classic Zinc Finger"/>
    <property type="match status" value="1"/>
</dbReference>
<keyword evidence="2" id="KW-1185">Reference proteome</keyword>
<dbReference type="eggNOG" id="ENOG502R92Z">
    <property type="taxonomic scope" value="Eukaryota"/>
</dbReference>
<dbReference type="SUPFAM" id="SSF57667">
    <property type="entry name" value="beta-beta-alpha zinc fingers"/>
    <property type="match status" value="1"/>
</dbReference>
<dbReference type="Proteomes" id="UP000095282">
    <property type="component" value="Unplaced"/>
</dbReference>